<dbReference type="AlphaFoldDB" id="A0A845RAS9"/>
<dbReference type="EMBL" id="QXWZ01000001">
    <property type="protein sequence ID" value="NBI77316.1"/>
    <property type="molecule type" value="Genomic_DNA"/>
</dbReference>
<comment type="caution">
    <text evidence="1">The sequence shown here is derived from an EMBL/GenBank/DDBJ whole genome shotgun (WGS) entry which is preliminary data.</text>
</comment>
<reference evidence="1 2" key="1">
    <citation type="submission" date="2018-08" db="EMBL/GenBank/DDBJ databases">
        <title>Murine metabolic-syndrome-specific gut microbial biobank.</title>
        <authorList>
            <person name="Liu C."/>
        </authorList>
    </citation>
    <scope>NUCLEOTIDE SEQUENCE [LARGE SCALE GENOMIC DNA]</scope>
    <source>
        <strain evidence="1 2">X69</strain>
    </source>
</reference>
<gene>
    <name evidence="1" type="ORF">D3Z39_00235</name>
</gene>
<protein>
    <submittedName>
        <fullName evidence="1">Uncharacterized protein</fullName>
    </submittedName>
</protein>
<evidence type="ECO:0000313" key="1">
    <source>
        <dbReference type="EMBL" id="NBI77316.1"/>
    </source>
</evidence>
<organism evidence="1 2">
    <name type="scientific">Anaerotruncus colihominis</name>
    <dbReference type="NCBI Taxonomy" id="169435"/>
    <lineage>
        <taxon>Bacteria</taxon>
        <taxon>Bacillati</taxon>
        <taxon>Bacillota</taxon>
        <taxon>Clostridia</taxon>
        <taxon>Eubacteriales</taxon>
        <taxon>Oscillospiraceae</taxon>
        <taxon>Anaerotruncus</taxon>
    </lineage>
</organism>
<proteinExistence type="predicted"/>
<name>A0A845RAS9_9FIRM</name>
<dbReference type="Proteomes" id="UP000446348">
    <property type="component" value="Unassembled WGS sequence"/>
</dbReference>
<sequence length="62" mass="7005">MKKINIFFMRCGVNAAAGRFQRPWFGFHRQTQRVSRADGLCPSEKQQGCFSRCLTILQGGAP</sequence>
<accession>A0A845RAS9</accession>
<evidence type="ECO:0000313" key="2">
    <source>
        <dbReference type="Proteomes" id="UP000446348"/>
    </source>
</evidence>